<dbReference type="HOGENOM" id="CLU_001265_54_5_1"/>
<evidence type="ECO:0000256" key="6">
    <source>
        <dbReference type="SAM" id="Phobius"/>
    </source>
</evidence>
<feature type="transmembrane region" description="Helical" evidence="6">
    <location>
        <begin position="57"/>
        <end position="75"/>
    </location>
</feature>
<dbReference type="GeneID" id="20702033"/>
<dbReference type="InParanoid" id="G2WQC8"/>
<feature type="domain" description="Major facilitator superfamily (MFS) profile" evidence="7">
    <location>
        <begin position="56"/>
        <end position="504"/>
    </location>
</feature>
<dbReference type="PANTHER" id="PTHR23504">
    <property type="entry name" value="MAJOR FACILITATOR SUPERFAMILY DOMAIN-CONTAINING PROTEIN 10"/>
    <property type="match status" value="1"/>
</dbReference>
<reference evidence="8 9" key="1">
    <citation type="submission" date="2008-03" db="EMBL/GenBank/DDBJ databases">
        <title>The Genome Sequence of Verticillium dahliae VdLs.17.</title>
        <authorList>
            <consortium name="The Broad Institute Genome Sequencing Platform"/>
            <person name="Ma L.-J.J."/>
            <person name="Klosterman S.J."/>
            <person name="Subbarao K."/>
            <person name="Dobinson K."/>
            <person name="Veronese P."/>
            <person name="Kang S."/>
            <person name="Gold S.E."/>
            <person name="Young S."/>
            <person name="Jaffe D."/>
            <person name="Gnerre S."/>
            <person name="Berlin A."/>
            <person name="Heiman D."/>
            <person name="Hepburn T."/>
            <person name="Sykes S."/>
            <person name="Alvarado L."/>
            <person name="Kodira C.D."/>
            <person name="Lander E."/>
            <person name="Galagan J."/>
            <person name="Nusbaum C."/>
            <person name="Birren B."/>
        </authorList>
    </citation>
    <scope>NUCLEOTIDE SEQUENCE [LARGE SCALE GENOMIC DNA]</scope>
    <source>
        <strain evidence="9">VdLs.17 / ATCC MYA-4575 / FGSC 10137</strain>
    </source>
</reference>
<dbReference type="OMA" id="HPVAYFM"/>
<evidence type="ECO:0000259" key="7">
    <source>
        <dbReference type="PROSITE" id="PS50850"/>
    </source>
</evidence>
<keyword evidence="4 6" id="KW-1133">Transmembrane helix</keyword>
<dbReference type="InterPro" id="IPR036259">
    <property type="entry name" value="MFS_trans_sf"/>
</dbReference>
<evidence type="ECO:0000256" key="3">
    <source>
        <dbReference type="ARBA" id="ARBA00022692"/>
    </source>
</evidence>
<dbReference type="KEGG" id="vda:VDAG_00570"/>
<evidence type="ECO:0000256" key="2">
    <source>
        <dbReference type="ARBA" id="ARBA00022448"/>
    </source>
</evidence>
<keyword evidence="2" id="KW-0813">Transport</keyword>
<evidence type="ECO:0000256" key="1">
    <source>
        <dbReference type="ARBA" id="ARBA00004141"/>
    </source>
</evidence>
<organism evidence="8 9">
    <name type="scientific">Verticillium dahliae (strain VdLs.17 / ATCC MYA-4575 / FGSC 10137)</name>
    <name type="common">Verticillium wilt</name>
    <dbReference type="NCBI Taxonomy" id="498257"/>
    <lineage>
        <taxon>Eukaryota</taxon>
        <taxon>Fungi</taxon>
        <taxon>Dikarya</taxon>
        <taxon>Ascomycota</taxon>
        <taxon>Pezizomycotina</taxon>
        <taxon>Sordariomycetes</taxon>
        <taxon>Hypocreomycetidae</taxon>
        <taxon>Glomerellales</taxon>
        <taxon>Plectosphaerellaceae</taxon>
        <taxon>Verticillium</taxon>
    </lineage>
</organism>
<evidence type="ECO:0000313" key="9">
    <source>
        <dbReference type="Proteomes" id="UP000001611"/>
    </source>
</evidence>
<dbReference type="AlphaFoldDB" id="G2WQC8"/>
<dbReference type="InterPro" id="IPR020846">
    <property type="entry name" value="MFS_dom"/>
</dbReference>
<dbReference type="PANTHER" id="PTHR23504:SF2">
    <property type="entry name" value="TRANSPORTER, PUTATIVE (AFU_ORTHOLOGUE AFUA_8G04150)-RELATED"/>
    <property type="match status" value="1"/>
</dbReference>
<feature type="transmembrane region" description="Helical" evidence="6">
    <location>
        <begin position="350"/>
        <end position="372"/>
    </location>
</feature>
<dbReference type="EMBL" id="DS572695">
    <property type="protein sequence ID" value="EGY13888.1"/>
    <property type="molecule type" value="Genomic_DNA"/>
</dbReference>
<dbReference type="Proteomes" id="UP000001611">
    <property type="component" value="Chromosome 2"/>
</dbReference>
<sequence>MAMAVSTSLSSTQIFTPSHFCSQHVAHFFLSFLTPSTNPLFERSYSRDPDAFPTVQLFLLAIVRLAEPIALTSIFPYAWELVKRYEVGNEEDASFYAGLLISAFSLAEALMGMYWGGLSDKIGRKPVLLLGCIGTMFSLVMVGFASNIWLALIGRALGGLLNGNIGVIQTMVGEMVKKPEHEPRAYSVMPFVWSIGTILGPFIGGTMADPHKSWPEAFPVGSLFYNFPYLLPNLVCAALLFVSIVLGWFLLQETHPDMQSASSVAPSTFVSEETPLLATTDAMKRPARIMTLVVALCIFTYHSMTYDHLMPIFFEDDRADSGSMSLFSAAASSVAGSLGAGGLGMTTRAVGMIMGVNGVIALFVQAVIFPLAAQKFGVYRLFIAVTVLHPIAYVLVPNLLLVPEAMVYPAIYFCLAVRNVLSIILYPLLLILIKEAAPSPKALGKLNGMAASASAGCRMIAPPIAGLLYTYGTKINCSGLAWYGSAVVAVIGAVQCFAVPRQRCDDGGEEAGRADVAKQPTIVVTEVDERM</sequence>
<dbReference type="RefSeq" id="XP_009650242.1">
    <property type="nucleotide sequence ID" value="XM_009651947.1"/>
</dbReference>
<keyword evidence="3 6" id="KW-0812">Transmembrane</keyword>
<evidence type="ECO:0000313" key="8">
    <source>
        <dbReference type="EMBL" id="EGY13888.1"/>
    </source>
</evidence>
<dbReference type="SUPFAM" id="SSF103473">
    <property type="entry name" value="MFS general substrate transporter"/>
    <property type="match status" value="1"/>
</dbReference>
<keyword evidence="9" id="KW-1185">Reference proteome</keyword>
<feature type="transmembrane region" description="Helical" evidence="6">
    <location>
        <begin position="95"/>
        <end position="115"/>
    </location>
</feature>
<feature type="transmembrane region" description="Helical" evidence="6">
    <location>
        <begin position="410"/>
        <end position="433"/>
    </location>
</feature>
<feature type="transmembrane region" description="Helical" evidence="6">
    <location>
        <begin position="324"/>
        <end position="343"/>
    </location>
</feature>
<dbReference type="CDD" id="cd17330">
    <property type="entry name" value="MFS_SLC46_TetA_like"/>
    <property type="match status" value="1"/>
</dbReference>
<feature type="transmembrane region" description="Helical" evidence="6">
    <location>
        <begin position="480"/>
        <end position="499"/>
    </location>
</feature>
<dbReference type="InterPro" id="IPR011701">
    <property type="entry name" value="MFS"/>
</dbReference>
<accession>G2WQC8</accession>
<feature type="transmembrane region" description="Helical" evidence="6">
    <location>
        <begin position="287"/>
        <end position="304"/>
    </location>
</feature>
<dbReference type="GO" id="GO:0022857">
    <property type="term" value="F:transmembrane transporter activity"/>
    <property type="evidence" value="ECO:0007669"/>
    <property type="project" value="InterPro"/>
</dbReference>
<dbReference type="PRINTS" id="PR01035">
    <property type="entry name" value="TCRTETA"/>
</dbReference>
<evidence type="ECO:0000256" key="5">
    <source>
        <dbReference type="ARBA" id="ARBA00023136"/>
    </source>
</evidence>
<dbReference type="Gene3D" id="1.20.1250.20">
    <property type="entry name" value="MFS general substrate transporter like domains"/>
    <property type="match status" value="1"/>
</dbReference>
<proteinExistence type="predicted"/>
<dbReference type="eggNOG" id="KOG2615">
    <property type="taxonomic scope" value="Eukaryota"/>
</dbReference>
<keyword evidence="5 6" id="KW-0472">Membrane</keyword>
<dbReference type="OrthoDB" id="10262656at2759"/>
<comment type="subcellular location">
    <subcellularLocation>
        <location evidence="1">Membrane</location>
        <topology evidence="1">Multi-pass membrane protein</topology>
    </subcellularLocation>
</comment>
<feature type="transmembrane region" description="Helical" evidence="6">
    <location>
        <begin position="127"/>
        <end position="150"/>
    </location>
</feature>
<dbReference type="Pfam" id="PF07690">
    <property type="entry name" value="MFS_1"/>
    <property type="match status" value="1"/>
</dbReference>
<protein>
    <recommendedName>
        <fullName evidence="7">Major facilitator superfamily (MFS) profile domain-containing protein</fullName>
    </recommendedName>
</protein>
<feature type="transmembrane region" description="Helical" evidence="6">
    <location>
        <begin position="378"/>
        <end position="401"/>
    </location>
</feature>
<dbReference type="FunCoup" id="G2WQC8">
    <property type="interactions" value="59"/>
</dbReference>
<dbReference type="PROSITE" id="PS50850">
    <property type="entry name" value="MFS"/>
    <property type="match status" value="1"/>
</dbReference>
<evidence type="ECO:0000256" key="4">
    <source>
        <dbReference type="ARBA" id="ARBA00022989"/>
    </source>
</evidence>
<gene>
    <name evidence="8" type="ORF">VDAG_00570</name>
</gene>
<feature type="transmembrane region" description="Helical" evidence="6">
    <location>
        <begin position="227"/>
        <end position="251"/>
    </location>
</feature>
<feature type="transmembrane region" description="Helical" evidence="6">
    <location>
        <begin position="188"/>
        <end position="207"/>
    </location>
</feature>
<dbReference type="GO" id="GO:0016020">
    <property type="term" value="C:membrane"/>
    <property type="evidence" value="ECO:0007669"/>
    <property type="project" value="UniProtKB-SubCell"/>
</dbReference>
<name>G2WQC8_VERDV</name>
<dbReference type="InterPro" id="IPR001958">
    <property type="entry name" value="Tet-R_TetA/multi-R_MdtG-like"/>
</dbReference>